<dbReference type="InterPro" id="IPR050592">
    <property type="entry name" value="GDSL_lipolytic_enzyme"/>
</dbReference>
<dbReference type="InterPro" id="IPR035669">
    <property type="entry name" value="SGNH_plant_lipase-like"/>
</dbReference>
<comment type="similarity">
    <text evidence="1">Belongs to the 'GDSL' lipolytic enzyme family.</text>
</comment>
<sequence>MRVPKTSAVKNGRVPALFSFGDSILDTGNNNLLLTLSKCNYPPYGMDFYGGIPTGRFCDGRNPSDLIAEALGIKATLPAYLSGTLRTQDLPTGVCFASGGSGIDDVTSAIQGVLSLSAQLRLFEDYIGRLRALVGQQRASYIISNALILISAGNNDIAITYYDTLVHLQPFPMYADRLVLGASNFVKSLYALGVRRVWVLSTLPLGCLPGGRTIAGGPLRICAPIVNLQAQLFNGKLASAVYSTRASFPNYDIRFIDVYTPLYNLVQNPLSAGFSDSSEGCCGTAIFGVSGLCNLLSVCPFPSTYIFWDFAHPTERAYRFIVSSILRRQGINNVSTSFSFSHVNSSLVH</sequence>
<dbReference type="Gramene" id="C.cajan_45800.t">
    <property type="protein sequence ID" value="C.cajan_45800.t"/>
    <property type="gene ID" value="C.cajan_45800"/>
</dbReference>
<dbReference type="InterPro" id="IPR001087">
    <property type="entry name" value="GDSL"/>
</dbReference>
<dbReference type="Pfam" id="PF00657">
    <property type="entry name" value="Lipase_GDSL"/>
    <property type="match status" value="1"/>
</dbReference>
<dbReference type="GO" id="GO:0016788">
    <property type="term" value="F:hydrolase activity, acting on ester bonds"/>
    <property type="evidence" value="ECO:0007669"/>
    <property type="project" value="InterPro"/>
</dbReference>
<dbReference type="PANTHER" id="PTHR45642:SF52">
    <property type="entry name" value="GDSL-LIKE LIPASE_ACYLHYDROLASE"/>
    <property type="match status" value="1"/>
</dbReference>
<reference evidence="2" key="1">
    <citation type="journal article" date="2012" name="Nat. Biotechnol.">
        <title>Draft genome sequence of pigeonpea (Cajanus cajan), an orphan legume crop of resource-poor farmers.</title>
        <authorList>
            <person name="Varshney R.K."/>
            <person name="Chen W."/>
            <person name="Li Y."/>
            <person name="Bharti A.K."/>
            <person name="Saxena R.K."/>
            <person name="Schlueter J.A."/>
            <person name="Donoghue M.T."/>
            <person name="Azam S."/>
            <person name="Fan G."/>
            <person name="Whaley A.M."/>
            <person name="Farmer A.D."/>
            <person name="Sheridan J."/>
            <person name="Iwata A."/>
            <person name="Tuteja R."/>
            <person name="Penmetsa R.V."/>
            <person name="Wu W."/>
            <person name="Upadhyaya H.D."/>
            <person name="Yang S.P."/>
            <person name="Shah T."/>
            <person name="Saxena K.B."/>
            <person name="Michael T."/>
            <person name="McCombie W.R."/>
            <person name="Yang B."/>
            <person name="Zhang G."/>
            <person name="Yang H."/>
            <person name="Wang J."/>
            <person name="Spillane C."/>
            <person name="Cook D.R."/>
            <person name="May G.D."/>
            <person name="Xu X."/>
            <person name="Jackson S.A."/>
        </authorList>
    </citation>
    <scope>NUCLEOTIDE SEQUENCE [LARGE SCALE GENOMIC DNA]</scope>
</reference>
<dbReference type="PANTHER" id="PTHR45642">
    <property type="entry name" value="GDSL ESTERASE/LIPASE EXL3"/>
    <property type="match status" value="1"/>
</dbReference>
<evidence type="ECO:0000256" key="1">
    <source>
        <dbReference type="ARBA" id="ARBA00008668"/>
    </source>
</evidence>
<protein>
    <submittedName>
        <fullName evidence="2">GDSL esterase/lipase EXL3</fullName>
    </submittedName>
</protein>
<dbReference type="EMBL" id="KQ484794">
    <property type="protein sequence ID" value="KYP33737.1"/>
    <property type="molecule type" value="Genomic_DNA"/>
</dbReference>
<dbReference type="Gene3D" id="3.40.50.1110">
    <property type="entry name" value="SGNH hydrolase"/>
    <property type="match status" value="1"/>
</dbReference>
<accession>A0A151QTT1</accession>
<gene>
    <name evidence="2" type="ORF">KK1_045389</name>
</gene>
<name>A0A151QTT1_CAJCA</name>
<dbReference type="InterPro" id="IPR036514">
    <property type="entry name" value="SGNH_hydro_sf"/>
</dbReference>
<organism evidence="2 3">
    <name type="scientific">Cajanus cajan</name>
    <name type="common">Pigeon pea</name>
    <name type="synonym">Cajanus indicus</name>
    <dbReference type="NCBI Taxonomy" id="3821"/>
    <lineage>
        <taxon>Eukaryota</taxon>
        <taxon>Viridiplantae</taxon>
        <taxon>Streptophyta</taxon>
        <taxon>Embryophyta</taxon>
        <taxon>Tracheophyta</taxon>
        <taxon>Spermatophyta</taxon>
        <taxon>Magnoliopsida</taxon>
        <taxon>eudicotyledons</taxon>
        <taxon>Gunneridae</taxon>
        <taxon>Pentapetalae</taxon>
        <taxon>rosids</taxon>
        <taxon>fabids</taxon>
        <taxon>Fabales</taxon>
        <taxon>Fabaceae</taxon>
        <taxon>Papilionoideae</taxon>
        <taxon>50 kb inversion clade</taxon>
        <taxon>NPAAA clade</taxon>
        <taxon>indigoferoid/millettioid clade</taxon>
        <taxon>Phaseoleae</taxon>
        <taxon>Cajanus</taxon>
    </lineage>
</organism>
<evidence type="ECO:0000313" key="3">
    <source>
        <dbReference type="Proteomes" id="UP000075243"/>
    </source>
</evidence>
<dbReference type="CDD" id="cd01837">
    <property type="entry name" value="SGNH_plant_lipase_like"/>
    <property type="match status" value="1"/>
</dbReference>
<dbReference type="SUPFAM" id="SSF52266">
    <property type="entry name" value="SGNH hydrolase"/>
    <property type="match status" value="1"/>
</dbReference>
<evidence type="ECO:0000313" key="2">
    <source>
        <dbReference type="EMBL" id="KYP33737.1"/>
    </source>
</evidence>
<dbReference type="OMA" id="TFPGAKF"/>
<dbReference type="Proteomes" id="UP000075243">
    <property type="component" value="Unassembled WGS sequence"/>
</dbReference>
<proteinExistence type="inferred from homology"/>
<dbReference type="GO" id="GO:0005576">
    <property type="term" value="C:extracellular region"/>
    <property type="evidence" value="ECO:0007669"/>
    <property type="project" value="TreeGrafter"/>
</dbReference>
<dbReference type="AlphaFoldDB" id="A0A151QTT1"/>
<keyword evidence="3" id="KW-1185">Reference proteome</keyword>